<dbReference type="Proteomes" id="UP001174909">
    <property type="component" value="Unassembled WGS sequence"/>
</dbReference>
<dbReference type="PANTHER" id="PTHR21499:SF3">
    <property type="entry name" value="ASPARTOKINASE"/>
    <property type="match status" value="1"/>
</dbReference>
<dbReference type="CDD" id="cd04261">
    <property type="entry name" value="AAK_AKii-LysC-BS"/>
    <property type="match status" value="1"/>
</dbReference>
<dbReference type="NCBIfam" id="NF005154">
    <property type="entry name" value="PRK06635.1-2"/>
    <property type="match status" value="1"/>
</dbReference>
<dbReference type="GO" id="GO:0005524">
    <property type="term" value="F:ATP binding"/>
    <property type="evidence" value="ECO:0007669"/>
    <property type="project" value="UniProtKB-KW"/>
</dbReference>
<dbReference type="Gene3D" id="3.30.2130.10">
    <property type="entry name" value="VC0802-like"/>
    <property type="match status" value="1"/>
</dbReference>
<dbReference type="CDD" id="cd04913">
    <property type="entry name" value="ACT_AKii-LysC-BS-like_1"/>
    <property type="match status" value="1"/>
</dbReference>
<dbReference type="GO" id="GO:0004072">
    <property type="term" value="F:aspartate kinase activity"/>
    <property type="evidence" value="ECO:0007669"/>
    <property type="project" value="UniProtKB-EC"/>
</dbReference>
<reference evidence="15" key="1">
    <citation type="submission" date="2023-03" db="EMBL/GenBank/DDBJ databases">
        <authorList>
            <person name="Steffen K."/>
            <person name="Cardenas P."/>
        </authorList>
    </citation>
    <scope>NUCLEOTIDE SEQUENCE</scope>
</reference>
<comment type="pathway">
    <text evidence="1 13">Amino-acid biosynthesis; L-methionine biosynthesis via de novo pathway; L-homoserine from L-aspartate: step 1/3.</text>
</comment>
<keyword evidence="7" id="KW-0547">Nucleotide-binding</keyword>
<evidence type="ECO:0000256" key="12">
    <source>
        <dbReference type="RuleBase" id="RU003448"/>
    </source>
</evidence>
<evidence type="ECO:0000259" key="14">
    <source>
        <dbReference type="PROSITE" id="PS51671"/>
    </source>
</evidence>
<gene>
    <name evidence="15" type="ORF">GBAR_LOCUS18590</name>
</gene>
<comment type="catalytic activity">
    <reaction evidence="11 12">
        <text>L-aspartate + ATP = 4-phospho-L-aspartate + ADP</text>
        <dbReference type="Rhea" id="RHEA:23776"/>
        <dbReference type="ChEBI" id="CHEBI:29991"/>
        <dbReference type="ChEBI" id="CHEBI:30616"/>
        <dbReference type="ChEBI" id="CHEBI:57535"/>
        <dbReference type="ChEBI" id="CHEBI:456216"/>
        <dbReference type="EC" id="2.7.2.4"/>
    </reaction>
</comment>
<protein>
    <recommendedName>
        <fullName evidence="12">Aspartokinase</fullName>
        <ecNumber evidence="12">2.7.2.4</ecNumber>
    </recommendedName>
</protein>
<keyword evidence="4 13" id="KW-0028">Amino-acid biosynthesis</keyword>
<comment type="caution">
    <text evidence="15">The sequence shown here is derived from an EMBL/GenBank/DDBJ whole genome shotgun (WGS) entry which is preliminary data.</text>
</comment>
<dbReference type="NCBIfam" id="TIGR00657">
    <property type="entry name" value="asp_kinases"/>
    <property type="match status" value="1"/>
</dbReference>
<sequence>MALVVQKYGGSSLADADKIKNVSERIARAKENGNRVVAVVSAMGDTTDELIELAGQVSDSPDLRELDVLLSTGELRSCALVALRLNSLGYPAISLSGAQAGIRTDSQYGMAKISSLEPQRIMDELDDGMIVVVAGFQGITPGMDTTTLGRGASDLTAIALAAGLGAVRCEVYTDVDGIYTADPRLVPKAAKLDEISFEEMLELASYGAKMNPRSIELGMVYDTPILVASSFSDVSGTLIHGDADMNKNVGEMRNRVSGIATDTNVAKITLQGVKDRPGIAASLFEPLADVGISVDVIVQNASVGGTTDLTFTVKRDDLNRASEVVQRVAEDLGSTGFVTALGLAKVSVVGTGMQDAPGYASTMFRTLADEGINIEMITTSEIRITCLVSEDAVGPASRALHTAFDLDVG</sequence>
<evidence type="ECO:0000313" key="16">
    <source>
        <dbReference type="Proteomes" id="UP001174909"/>
    </source>
</evidence>
<comment type="similarity">
    <text evidence="3 12">Belongs to the aspartokinase family.</text>
</comment>
<keyword evidence="6" id="KW-0677">Repeat</keyword>
<dbReference type="Gene3D" id="3.40.1160.10">
    <property type="entry name" value="Acetylglutamate kinase-like"/>
    <property type="match status" value="1"/>
</dbReference>
<evidence type="ECO:0000256" key="8">
    <source>
        <dbReference type="ARBA" id="ARBA00022777"/>
    </source>
</evidence>
<dbReference type="InterPro" id="IPR002912">
    <property type="entry name" value="ACT_dom"/>
</dbReference>
<comment type="pathway">
    <text evidence="2 13">Amino-acid biosynthesis; L-threonine biosynthesis; L-threonine from L-aspartate: step 1/5.</text>
</comment>
<dbReference type="GO" id="GO:0009089">
    <property type="term" value="P:lysine biosynthetic process via diaminopimelate"/>
    <property type="evidence" value="ECO:0007669"/>
    <property type="project" value="InterPro"/>
</dbReference>
<feature type="domain" description="ACT" evidence="14">
    <location>
        <begin position="268"/>
        <end position="348"/>
    </location>
</feature>
<dbReference type="InterPro" id="IPR036393">
    <property type="entry name" value="AceGlu_kinase-like_sf"/>
</dbReference>
<dbReference type="EMBL" id="CASHTH010002634">
    <property type="protein sequence ID" value="CAI8032944.1"/>
    <property type="molecule type" value="Genomic_DNA"/>
</dbReference>
<evidence type="ECO:0000256" key="13">
    <source>
        <dbReference type="RuleBase" id="RU004249"/>
    </source>
</evidence>
<name>A0AA35SNZ9_GEOBA</name>
<comment type="pathway">
    <text evidence="13">Amino-acid biosynthesis; L-lysine biosynthesis via DAP pathway; (S)-tetrahydrodipicolinate from L-aspartate: step 1/4.</text>
</comment>
<accession>A0AA35SNZ9</accession>
<dbReference type="InterPro" id="IPR005260">
    <property type="entry name" value="Asp_kin_monofn"/>
</dbReference>
<dbReference type="InterPro" id="IPR045865">
    <property type="entry name" value="ACT-like_dom_sf"/>
</dbReference>
<dbReference type="GO" id="GO:0005829">
    <property type="term" value="C:cytosol"/>
    <property type="evidence" value="ECO:0007669"/>
    <property type="project" value="TreeGrafter"/>
</dbReference>
<dbReference type="Pfam" id="PF00696">
    <property type="entry name" value="AA_kinase"/>
    <property type="match status" value="1"/>
</dbReference>
<keyword evidence="9" id="KW-0067">ATP-binding</keyword>
<evidence type="ECO:0000256" key="6">
    <source>
        <dbReference type="ARBA" id="ARBA00022737"/>
    </source>
</evidence>
<evidence type="ECO:0000256" key="2">
    <source>
        <dbReference type="ARBA" id="ARBA00005139"/>
    </source>
</evidence>
<evidence type="ECO:0000256" key="11">
    <source>
        <dbReference type="ARBA" id="ARBA00047872"/>
    </source>
</evidence>
<keyword evidence="16" id="KW-1185">Reference proteome</keyword>
<dbReference type="FunFam" id="3.30.2130.10:FF:000001">
    <property type="entry name" value="Bifunctional aspartokinase/homoserine dehydrogenase"/>
    <property type="match status" value="1"/>
</dbReference>
<dbReference type="PIRSF" id="PIRSF000726">
    <property type="entry name" value="Asp_kin"/>
    <property type="match status" value="1"/>
</dbReference>
<dbReference type="Pfam" id="PF22468">
    <property type="entry name" value="ACT_9"/>
    <property type="match status" value="2"/>
</dbReference>
<evidence type="ECO:0000256" key="9">
    <source>
        <dbReference type="ARBA" id="ARBA00022840"/>
    </source>
</evidence>
<dbReference type="CDD" id="cd04923">
    <property type="entry name" value="ACT_AK-LysC-DapG-like_2"/>
    <property type="match status" value="1"/>
</dbReference>
<dbReference type="InterPro" id="IPR054352">
    <property type="entry name" value="ACT_Aspartokinase"/>
</dbReference>
<dbReference type="InterPro" id="IPR018042">
    <property type="entry name" value="Aspartate_kinase_CS"/>
</dbReference>
<dbReference type="InterPro" id="IPR001341">
    <property type="entry name" value="Asp_kinase"/>
</dbReference>
<evidence type="ECO:0000256" key="10">
    <source>
        <dbReference type="ARBA" id="ARBA00023154"/>
    </source>
</evidence>
<dbReference type="InterPro" id="IPR041740">
    <property type="entry name" value="AKii-LysC-BS"/>
</dbReference>
<evidence type="ECO:0000256" key="7">
    <source>
        <dbReference type="ARBA" id="ARBA00022741"/>
    </source>
</evidence>
<keyword evidence="10" id="KW-0457">Lysine biosynthesis</keyword>
<evidence type="ECO:0000256" key="3">
    <source>
        <dbReference type="ARBA" id="ARBA00010122"/>
    </source>
</evidence>
<dbReference type="AlphaFoldDB" id="A0AA35SNZ9"/>
<dbReference type="PROSITE" id="PS51671">
    <property type="entry name" value="ACT"/>
    <property type="match status" value="1"/>
</dbReference>
<dbReference type="PROSITE" id="PS00324">
    <property type="entry name" value="ASPARTOKINASE"/>
    <property type="match status" value="1"/>
</dbReference>
<dbReference type="GO" id="GO:0009090">
    <property type="term" value="P:homoserine biosynthetic process"/>
    <property type="evidence" value="ECO:0007669"/>
    <property type="project" value="TreeGrafter"/>
</dbReference>
<dbReference type="InterPro" id="IPR001048">
    <property type="entry name" value="Asp/Glu/Uridylate_kinase"/>
</dbReference>
<keyword evidence="5 12" id="KW-0808">Transferase</keyword>
<evidence type="ECO:0000313" key="15">
    <source>
        <dbReference type="EMBL" id="CAI8032944.1"/>
    </source>
</evidence>
<keyword evidence="8 12" id="KW-0418">Kinase</keyword>
<dbReference type="SUPFAM" id="SSF55021">
    <property type="entry name" value="ACT-like"/>
    <property type="match status" value="2"/>
</dbReference>
<dbReference type="SUPFAM" id="SSF53633">
    <property type="entry name" value="Carbamate kinase-like"/>
    <property type="match status" value="1"/>
</dbReference>
<dbReference type="FunFam" id="3.40.1160.10:FF:000002">
    <property type="entry name" value="Aspartokinase"/>
    <property type="match status" value="1"/>
</dbReference>
<dbReference type="EC" id="2.7.2.4" evidence="12"/>
<evidence type="ECO:0000256" key="4">
    <source>
        <dbReference type="ARBA" id="ARBA00022605"/>
    </source>
</evidence>
<dbReference type="NCBIfam" id="NF005155">
    <property type="entry name" value="PRK06635.1-4"/>
    <property type="match status" value="1"/>
</dbReference>
<proteinExistence type="inferred from homology"/>
<dbReference type="PANTHER" id="PTHR21499">
    <property type="entry name" value="ASPARTATE KINASE"/>
    <property type="match status" value="1"/>
</dbReference>
<evidence type="ECO:0000256" key="1">
    <source>
        <dbReference type="ARBA" id="ARBA00004986"/>
    </source>
</evidence>
<evidence type="ECO:0000256" key="5">
    <source>
        <dbReference type="ARBA" id="ARBA00022679"/>
    </source>
</evidence>
<organism evidence="15 16">
    <name type="scientific">Geodia barretti</name>
    <name type="common">Barrett's horny sponge</name>
    <dbReference type="NCBI Taxonomy" id="519541"/>
    <lineage>
        <taxon>Eukaryota</taxon>
        <taxon>Metazoa</taxon>
        <taxon>Porifera</taxon>
        <taxon>Demospongiae</taxon>
        <taxon>Heteroscleromorpha</taxon>
        <taxon>Tetractinellida</taxon>
        <taxon>Astrophorina</taxon>
        <taxon>Geodiidae</taxon>
        <taxon>Geodia</taxon>
    </lineage>
</organism>